<reference evidence="1 2" key="1">
    <citation type="submission" date="2016-10" db="EMBL/GenBank/DDBJ databases">
        <authorList>
            <person name="de Groot N.N."/>
        </authorList>
    </citation>
    <scope>NUCLEOTIDE SEQUENCE [LARGE SCALE GENOMIC DNA]</scope>
    <source>
        <strain evidence="1 2">MP1X4</strain>
    </source>
</reference>
<protein>
    <submittedName>
        <fullName evidence="1">Uncharacterized protein</fullName>
    </submittedName>
</protein>
<keyword evidence="2" id="KW-1185">Reference proteome</keyword>
<evidence type="ECO:0000313" key="1">
    <source>
        <dbReference type="EMBL" id="SDT15940.1"/>
    </source>
</evidence>
<dbReference type="STRING" id="652787.SAMN05216490_2619"/>
<organism evidence="1 2">
    <name type="scientific">Mucilaginibacter mallensis</name>
    <dbReference type="NCBI Taxonomy" id="652787"/>
    <lineage>
        <taxon>Bacteria</taxon>
        <taxon>Pseudomonadati</taxon>
        <taxon>Bacteroidota</taxon>
        <taxon>Sphingobacteriia</taxon>
        <taxon>Sphingobacteriales</taxon>
        <taxon>Sphingobacteriaceae</taxon>
        <taxon>Mucilaginibacter</taxon>
    </lineage>
</organism>
<name>A0A1H1Y3A8_MUCMA</name>
<dbReference type="Proteomes" id="UP000199679">
    <property type="component" value="Chromosome I"/>
</dbReference>
<dbReference type="EMBL" id="LT629740">
    <property type="protein sequence ID" value="SDT15940.1"/>
    <property type="molecule type" value="Genomic_DNA"/>
</dbReference>
<proteinExistence type="predicted"/>
<dbReference type="AlphaFoldDB" id="A0A1H1Y3A8"/>
<accession>A0A1H1Y3A8</accession>
<sequence length="32" mass="3790">MSFRTRYEEKTSAVDSAHEKDFSLTFEMTVVF</sequence>
<gene>
    <name evidence="1" type="ORF">SAMN05216490_2619</name>
</gene>
<evidence type="ECO:0000313" key="2">
    <source>
        <dbReference type="Proteomes" id="UP000199679"/>
    </source>
</evidence>